<dbReference type="Proteomes" id="UP000029085">
    <property type="component" value="Unassembled WGS sequence"/>
</dbReference>
<gene>
    <name evidence="5" type="primary">xseA</name>
    <name evidence="9" type="ORF">N788_00135</name>
</gene>
<dbReference type="RefSeq" id="WP_034219776.1">
    <property type="nucleotide sequence ID" value="NZ_AVCJ01000001.1"/>
</dbReference>
<evidence type="ECO:0000259" key="7">
    <source>
        <dbReference type="Pfam" id="PF02601"/>
    </source>
</evidence>
<protein>
    <recommendedName>
        <fullName evidence="5">Exodeoxyribonuclease 7 large subunit</fullName>
        <ecNumber evidence="5">3.1.11.6</ecNumber>
    </recommendedName>
    <alternativeName>
        <fullName evidence="5">Exodeoxyribonuclease VII large subunit</fullName>
        <shortName evidence="5">Exonuclease VII large subunit</shortName>
    </alternativeName>
</protein>
<dbReference type="InterPro" id="IPR020579">
    <property type="entry name" value="Exonuc_VII_lsu_C"/>
</dbReference>
<keyword evidence="2 5" id="KW-0540">Nuclease</keyword>
<evidence type="ECO:0000256" key="6">
    <source>
        <dbReference type="RuleBase" id="RU004355"/>
    </source>
</evidence>
<comment type="caution">
    <text evidence="9">The sequence shown here is derived from an EMBL/GenBank/DDBJ whole genome shotgun (WGS) entry which is preliminary data.</text>
</comment>
<name>A0A087ML59_9GAMM</name>
<evidence type="ECO:0000256" key="4">
    <source>
        <dbReference type="ARBA" id="ARBA00022839"/>
    </source>
</evidence>
<dbReference type="EMBL" id="AVCJ01000001">
    <property type="protein sequence ID" value="KFL37612.1"/>
    <property type="molecule type" value="Genomic_DNA"/>
</dbReference>
<evidence type="ECO:0000256" key="1">
    <source>
        <dbReference type="ARBA" id="ARBA00022490"/>
    </source>
</evidence>
<evidence type="ECO:0000256" key="5">
    <source>
        <dbReference type="HAMAP-Rule" id="MF_00378"/>
    </source>
</evidence>
<comment type="similarity">
    <text evidence="5 6">Belongs to the XseA family.</text>
</comment>
<reference evidence="9 10" key="2">
    <citation type="journal article" date="2015" name="Stand. Genomic Sci.">
        <title>High quality draft genomic sequence of Arenimonas donghaensis DSM 18148(T).</title>
        <authorList>
            <person name="Chen F."/>
            <person name="Wang H."/>
            <person name="Cao Y."/>
            <person name="Li X."/>
            <person name="Wang G."/>
        </authorList>
    </citation>
    <scope>NUCLEOTIDE SEQUENCE [LARGE SCALE GENOMIC DNA]</scope>
    <source>
        <strain evidence="9 10">HO3-R19</strain>
    </source>
</reference>
<dbReference type="NCBIfam" id="TIGR00237">
    <property type="entry name" value="xseA"/>
    <property type="match status" value="1"/>
</dbReference>
<dbReference type="GO" id="GO:0009318">
    <property type="term" value="C:exodeoxyribonuclease VII complex"/>
    <property type="evidence" value="ECO:0007669"/>
    <property type="project" value="UniProtKB-UniRule"/>
</dbReference>
<comment type="catalytic activity">
    <reaction evidence="5 6">
        <text>Exonucleolytic cleavage in either 5'- to 3'- or 3'- to 5'-direction to yield nucleoside 5'-phosphates.</text>
        <dbReference type="EC" id="3.1.11.6"/>
    </reaction>
</comment>
<evidence type="ECO:0000313" key="10">
    <source>
        <dbReference type="Proteomes" id="UP000029085"/>
    </source>
</evidence>
<dbReference type="EC" id="3.1.11.6" evidence="5"/>
<dbReference type="GO" id="GO:0003676">
    <property type="term" value="F:nucleic acid binding"/>
    <property type="evidence" value="ECO:0007669"/>
    <property type="project" value="InterPro"/>
</dbReference>
<evidence type="ECO:0000256" key="2">
    <source>
        <dbReference type="ARBA" id="ARBA00022722"/>
    </source>
</evidence>
<dbReference type="PANTHER" id="PTHR30008:SF0">
    <property type="entry name" value="EXODEOXYRIBONUCLEASE 7 LARGE SUBUNIT"/>
    <property type="match status" value="1"/>
</dbReference>
<keyword evidence="10" id="KW-1185">Reference proteome</keyword>
<dbReference type="STRING" id="1121014.N788_00135"/>
<dbReference type="GO" id="GO:0008855">
    <property type="term" value="F:exodeoxyribonuclease VII activity"/>
    <property type="evidence" value="ECO:0007669"/>
    <property type="project" value="UniProtKB-UniRule"/>
</dbReference>
<dbReference type="InterPro" id="IPR025824">
    <property type="entry name" value="OB-fold_nuc-bd_dom"/>
</dbReference>
<comment type="subunit">
    <text evidence="5">Heterooligomer composed of large and small subunits.</text>
</comment>
<comment type="subcellular location">
    <subcellularLocation>
        <location evidence="5 6">Cytoplasm</location>
    </subcellularLocation>
</comment>
<evidence type="ECO:0000259" key="8">
    <source>
        <dbReference type="Pfam" id="PF13742"/>
    </source>
</evidence>
<dbReference type="CDD" id="cd04489">
    <property type="entry name" value="ExoVII_LU_OBF"/>
    <property type="match status" value="1"/>
</dbReference>
<keyword evidence="4 5" id="KW-0269">Exonuclease</keyword>
<organism evidence="9 10">
    <name type="scientific">Arenimonas donghaensis DSM 18148 = HO3-R19</name>
    <dbReference type="NCBI Taxonomy" id="1121014"/>
    <lineage>
        <taxon>Bacteria</taxon>
        <taxon>Pseudomonadati</taxon>
        <taxon>Pseudomonadota</taxon>
        <taxon>Gammaproteobacteria</taxon>
        <taxon>Lysobacterales</taxon>
        <taxon>Lysobacteraceae</taxon>
        <taxon>Arenimonas</taxon>
    </lineage>
</organism>
<feature type="domain" description="Exonuclease VII large subunit C-terminal" evidence="7">
    <location>
        <begin position="127"/>
        <end position="441"/>
    </location>
</feature>
<dbReference type="HAMAP" id="MF_00378">
    <property type="entry name" value="Exonuc_7_L"/>
    <property type="match status" value="1"/>
</dbReference>
<dbReference type="PANTHER" id="PTHR30008">
    <property type="entry name" value="EXODEOXYRIBONUCLEASE 7 LARGE SUBUNIT"/>
    <property type="match status" value="1"/>
</dbReference>
<comment type="function">
    <text evidence="5">Bidirectionally degrades single-stranded DNA into large acid-insoluble oligonucleotides, which are then degraded further into small acid-soluble oligonucleotides.</text>
</comment>
<keyword evidence="1 5" id="KW-0963">Cytoplasm</keyword>
<evidence type="ECO:0000256" key="3">
    <source>
        <dbReference type="ARBA" id="ARBA00022801"/>
    </source>
</evidence>
<dbReference type="AlphaFoldDB" id="A0A087ML59"/>
<keyword evidence="3 5" id="KW-0378">Hydrolase</keyword>
<proteinExistence type="inferred from homology"/>
<sequence length="448" mass="49681">MSTLARERQVLRPSQLNALARDLLEGSFPQVWVEGEISNFSRPASGHAYFTLKDARAQVRCALFRSNAARLRFAPRDGMLVLARGRLTLYEARGDYQLVLEHLEEAGEGALRRAFEELKARLAAEGLFDTSRKRPLPAFVRRLAVVTSPRGAAVRDVLSVLARRFPLLEVDVLPVPVQGEGAAAQILDMLRRAAGSGRYDLVLLTRGGGSLEDLWAFNDEALARAIAASPVPVVAAVGHEVDVSLADFAADLRAPTPSAAAELVVPDRAELAERLRRDRQRFEALLARGLGARAQRLDQAFLKLQALRPQLRLERGRHRLDALRHRLEQGWRTPATGRSERLARALRRLDQSHPRRRLEALSHRLGLARRGLDAMPSRLLEPRRLQLRGLARALEGVSPLATLGRGYAIVFDASGQVLRRAADARAGDSLRTRLADGELRVRVEPRED</sequence>
<dbReference type="PATRIC" id="fig|1121014.3.peg.27"/>
<dbReference type="Pfam" id="PF13742">
    <property type="entry name" value="tRNA_anti_2"/>
    <property type="match status" value="1"/>
</dbReference>
<dbReference type="GO" id="GO:0006308">
    <property type="term" value="P:DNA catabolic process"/>
    <property type="evidence" value="ECO:0007669"/>
    <property type="project" value="UniProtKB-UniRule"/>
</dbReference>
<dbReference type="Pfam" id="PF02601">
    <property type="entry name" value="Exonuc_VII_L"/>
    <property type="match status" value="1"/>
</dbReference>
<reference evidence="10" key="1">
    <citation type="submission" date="2013-08" db="EMBL/GenBank/DDBJ databases">
        <title>Genome sequencing of Arenimonas donghaensis.</title>
        <authorList>
            <person name="Chen F."/>
            <person name="Wang G."/>
        </authorList>
    </citation>
    <scope>NUCLEOTIDE SEQUENCE [LARGE SCALE GENOMIC DNA]</scope>
    <source>
        <strain evidence="10">HO3-R19</strain>
    </source>
</reference>
<dbReference type="GO" id="GO:0005737">
    <property type="term" value="C:cytoplasm"/>
    <property type="evidence" value="ECO:0007669"/>
    <property type="project" value="UniProtKB-SubCell"/>
</dbReference>
<dbReference type="OrthoDB" id="9802795at2"/>
<feature type="domain" description="OB-fold nucleic acid binding" evidence="8">
    <location>
        <begin position="14"/>
        <end position="103"/>
    </location>
</feature>
<accession>A0A087ML59</accession>
<evidence type="ECO:0000313" key="9">
    <source>
        <dbReference type="EMBL" id="KFL37612.1"/>
    </source>
</evidence>
<dbReference type="InterPro" id="IPR003753">
    <property type="entry name" value="Exonuc_VII_L"/>
</dbReference>